<proteinExistence type="inferred from homology"/>
<protein>
    <recommendedName>
        <fullName evidence="2">Universal stress protein</fullName>
    </recommendedName>
</protein>
<keyword evidence="5" id="KW-1185">Reference proteome</keyword>
<accession>A0A1G8NDK0</accession>
<dbReference type="AlphaFoldDB" id="A0A1G8NDK0"/>
<dbReference type="CDD" id="cd00293">
    <property type="entry name" value="USP-like"/>
    <property type="match status" value="1"/>
</dbReference>
<dbReference type="GO" id="GO:0005737">
    <property type="term" value="C:cytoplasm"/>
    <property type="evidence" value="ECO:0007669"/>
    <property type="project" value="UniProtKB-SubCell"/>
</dbReference>
<evidence type="ECO:0000259" key="3">
    <source>
        <dbReference type="Pfam" id="PF00582"/>
    </source>
</evidence>
<dbReference type="Pfam" id="PF00582">
    <property type="entry name" value="Usp"/>
    <property type="match status" value="1"/>
</dbReference>
<evidence type="ECO:0000313" key="5">
    <source>
        <dbReference type="Proteomes" id="UP000198853"/>
    </source>
</evidence>
<reference evidence="4 5" key="1">
    <citation type="submission" date="2016-10" db="EMBL/GenBank/DDBJ databases">
        <authorList>
            <person name="de Groot N.N."/>
        </authorList>
    </citation>
    <scope>NUCLEOTIDE SEQUENCE [LARGE SCALE GENOMIC DNA]</scope>
    <source>
        <strain evidence="4 5">DSM 21771</strain>
    </source>
</reference>
<evidence type="ECO:0000313" key="4">
    <source>
        <dbReference type="EMBL" id="SDI78232.1"/>
    </source>
</evidence>
<feature type="domain" description="UspA" evidence="3">
    <location>
        <begin position="4"/>
        <end position="143"/>
    </location>
</feature>
<organism evidence="4 5">
    <name type="scientific">Natribacillus halophilus</name>
    <dbReference type="NCBI Taxonomy" id="549003"/>
    <lineage>
        <taxon>Bacteria</taxon>
        <taxon>Bacillati</taxon>
        <taxon>Bacillota</taxon>
        <taxon>Bacilli</taxon>
        <taxon>Bacillales</taxon>
        <taxon>Bacillaceae</taxon>
        <taxon>Natribacillus</taxon>
    </lineage>
</organism>
<name>A0A1G8NDK0_9BACI</name>
<keyword evidence="2" id="KW-0963">Cytoplasm</keyword>
<evidence type="ECO:0000256" key="2">
    <source>
        <dbReference type="PIRNR" id="PIRNR006276"/>
    </source>
</evidence>
<evidence type="ECO:0000256" key="1">
    <source>
        <dbReference type="ARBA" id="ARBA00008791"/>
    </source>
</evidence>
<dbReference type="Proteomes" id="UP000198853">
    <property type="component" value="Unassembled WGS sequence"/>
</dbReference>
<dbReference type="InterPro" id="IPR006015">
    <property type="entry name" value="Universal_stress_UspA"/>
</dbReference>
<dbReference type="EMBL" id="FNEN01000006">
    <property type="protein sequence ID" value="SDI78232.1"/>
    <property type="molecule type" value="Genomic_DNA"/>
</dbReference>
<sequence>MNRYSRILVGVDGSNESSFTFEQACDFAIDQEATLYIVTVIDTKNFATIERFDRQIVKKAEEQGHETLENFKKQALDKGVPQVETILDFGSPKVRITRHLAPDNDIDLIMAGATGANRVERMVIGSVSEAIVRNASCDVMIVRWNRKLPSEGDELPEES</sequence>
<dbReference type="PRINTS" id="PR01438">
    <property type="entry name" value="UNVRSLSTRESS"/>
</dbReference>
<dbReference type="InterPro" id="IPR014729">
    <property type="entry name" value="Rossmann-like_a/b/a_fold"/>
</dbReference>
<gene>
    <name evidence="4" type="ORF">SAMN04488123_10622</name>
</gene>
<dbReference type="RefSeq" id="WP_090397956.1">
    <property type="nucleotide sequence ID" value="NZ_FNEN01000006.1"/>
</dbReference>
<comment type="similarity">
    <text evidence="1 2">Belongs to the universal stress protein A family.</text>
</comment>
<dbReference type="InterPro" id="IPR006016">
    <property type="entry name" value="UspA"/>
</dbReference>
<dbReference type="SUPFAM" id="SSF52402">
    <property type="entry name" value="Adenine nucleotide alpha hydrolases-like"/>
    <property type="match status" value="1"/>
</dbReference>
<dbReference type="PIRSF" id="PIRSF006276">
    <property type="entry name" value="UspA"/>
    <property type="match status" value="1"/>
</dbReference>
<dbReference type="OrthoDB" id="9789668at2"/>
<comment type="subcellular location">
    <subcellularLocation>
        <location evidence="2">Cytoplasm</location>
    </subcellularLocation>
</comment>
<dbReference type="PANTHER" id="PTHR46268:SF6">
    <property type="entry name" value="UNIVERSAL STRESS PROTEIN UP12"/>
    <property type="match status" value="1"/>
</dbReference>
<dbReference type="Gene3D" id="3.40.50.620">
    <property type="entry name" value="HUPs"/>
    <property type="match status" value="1"/>
</dbReference>
<dbReference type="PANTHER" id="PTHR46268">
    <property type="entry name" value="STRESS RESPONSE PROTEIN NHAX"/>
    <property type="match status" value="1"/>
</dbReference>